<dbReference type="GO" id="GO:0032259">
    <property type="term" value="P:methylation"/>
    <property type="evidence" value="ECO:0007669"/>
    <property type="project" value="UniProtKB-KW"/>
</dbReference>
<sequence length="190" mass="21311">MNTEQRDKAVPIYWTLLNDQKWSLHMAATEKGLCFVGSNNQAIDELIDWAQTRYPGSPIIRDDEMLLPYVKELLEYLRGERKIFSKPIDVRGTPFQIAVWNALSEIPYGLTKSYSDIAQHIQKPSSVRAVGTAIGANPLLITVPCHRVIGKNGSLTGYRGGLEMKTRLLELEKKDLVIPAEGSRLRVSTS</sequence>
<keyword evidence="7" id="KW-0234">DNA repair</keyword>
<comment type="catalytic activity">
    <reaction evidence="1">
        <text>a 4-O-methyl-thymidine in DNA + L-cysteinyl-[protein] = a thymidine in DNA + S-methyl-L-cysteinyl-[protein]</text>
        <dbReference type="Rhea" id="RHEA:53428"/>
        <dbReference type="Rhea" id="RHEA-COMP:10131"/>
        <dbReference type="Rhea" id="RHEA-COMP:10132"/>
        <dbReference type="Rhea" id="RHEA-COMP:13555"/>
        <dbReference type="Rhea" id="RHEA-COMP:13556"/>
        <dbReference type="ChEBI" id="CHEBI:29950"/>
        <dbReference type="ChEBI" id="CHEBI:82612"/>
        <dbReference type="ChEBI" id="CHEBI:137386"/>
        <dbReference type="ChEBI" id="CHEBI:137387"/>
        <dbReference type="EC" id="2.1.1.63"/>
    </reaction>
</comment>
<feature type="domain" description="Methylguanine DNA methyltransferase ribonuclease-like" evidence="10">
    <location>
        <begin position="12"/>
        <end position="89"/>
    </location>
</feature>
<dbReference type="Gene3D" id="3.30.160.70">
    <property type="entry name" value="Methylated DNA-protein cysteine methyltransferase domain"/>
    <property type="match status" value="1"/>
</dbReference>
<gene>
    <name evidence="11" type="ORF">SAMN05661091_2332</name>
</gene>
<evidence type="ECO:0000256" key="8">
    <source>
        <dbReference type="ARBA" id="ARBA00049348"/>
    </source>
</evidence>
<feature type="domain" description="Methylated-DNA-[protein]-cysteine S-methyltransferase DNA binding" evidence="9">
    <location>
        <begin position="94"/>
        <end position="173"/>
    </location>
</feature>
<evidence type="ECO:0000256" key="5">
    <source>
        <dbReference type="ARBA" id="ARBA00022679"/>
    </source>
</evidence>
<dbReference type="PANTHER" id="PTHR10815:SF12">
    <property type="entry name" value="METHYLATED-DNA--PROTEIN-CYSTEINE METHYLTRANSFERASE, INDUCIBLE"/>
    <property type="match status" value="1"/>
</dbReference>
<reference evidence="11 12" key="1">
    <citation type="submission" date="2017-04" db="EMBL/GenBank/DDBJ databases">
        <authorList>
            <person name="Afonso C.L."/>
            <person name="Miller P.J."/>
            <person name="Scott M.A."/>
            <person name="Spackman E."/>
            <person name="Goraichik I."/>
            <person name="Dimitrov K.M."/>
            <person name="Suarez D.L."/>
            <person name="Swayne D.E."/>
        </authorList>
    </citation>
    <scope>NUCLEOTIDE SEQUENCE [LARGE SCALE GENOMIC DNA]</scope>
    <source>
        <strain evidence="11 12">N3/975</strain>
    </source>
</reference>
<keyword evidence="5 11" id="KW-0808">Transferase</keyword>
<evidence type="ECO:0000256" key="2">
    <source>
        <dbReference type="ARBA" id="ARBA00008711"/>
    </source>
</evidence>
<dbReference type="Pfam" id="PF01035">
    <property type="entry name" value="DNA_binding_1"/>
    <property type="match status" value="1"/>
</dbReference>
<name>A0A1X7HCJ0_9BACL</name>
<accession>A0A1X7HCJ0</accession>
<keyword evidence="6" id="KW-0227">DNA damage</keyword>
<dbReference type="FunFam" id="1.10.10.10:FF:000214">
    <property type="entry name" value="Methylated-DNA--protein-cysteine methyltransferase"/>
    <property type="match status" value="1"/>
</dbReference>
<proteinExistence type="inferred from homology"/>
<evidence type="ECO:0000259" key="10">
    <source>
        <dbReference type="Pfam" id="PF02870"/>
    </source>
</evidence>
<dbReference type="InterPro" id="IPR036631">
    <property type="entry name" value="MGMT_N_sf"/>
</dbReference>
<dbReference type="PROSITE" id="PS00374">
    <property type="entry name" value="MGMT"/>
    <property type="match status" value="1"/>
</dbReference>
<dbReference type="RefSeq" id="WP_208919318.1">
    <property type="nucleotide sequence ID" value="NZ_LT840184.1"/>
</dbReference>
<dbReference type="AlphaFoldDB" id="A0A1X7HCJ0"/>
<dbReference type="InterPro" id="IPR014048">
    <property type="entry name" value="MethylDNA_cys_MeTrfase_DNA-bd"/>
</dbReference>
<keyword evidence="4 11" id="KW-0489">Methyltransferase</keyword>
<evidence type="ECO:0000256" key="6">
    <source>
        <dbReference type="ARBA" id="ARBA00022763"/>
    </source>
</evidence>
<dbReference type="Proteomes" id="UP000192940">
    <property type="component" value="Chromosome I"/>
</dbReference>
<dbReference type="InterPro" id="IPR036217">
    <property type="entry name" value="MethylDNA_cys_MeTrfase_DNAb"/>
</dbReference>
<evidence type="ECO:0000256" key="7">
    <source>
        <dbReference type="ARBA" id="ARBA00023204"/>
    </source>
</evidence>
<comment type="similarity">
    <text evidence="2">Belongs to the MGMT family.</text>
</comment>
<protein>
    <recommendedName>
        <fullName evidence="3">methylated-DNA--[protein]-cysteine S-methyltransferase</fullName>
        <ecNumber evidence="3">2.1.1.63</ecNumber>
    </recommendedName>
</protein>
<evidence type="ECO:0000256" key="4">
    <source>
        <dbReference type="ARBA" id="ARBA00022603"/>
    </source>
</evidence>
<comment type="catalytic activity">
    <reaction evidence="8">
        <text>a 6-O-methyl-2'-deoxyguanosine in DNA + L-cysteinyl-[protein] = S-methyl-L-cysteinyl-[protein] + a 2'-deoxyguanosine in DNA</text>
        <dbReference type="Rhea" id="RHEA:24000"/>
        <dbReference type="Rhea" id="RHEA-COMP:10131"/>
        <dbReference type="Rhea" id="RHEA-COMP:10132"/>
        <dbReference type="Rhea" id="RHEA-COMP:11367"/>
        <dbReference type="Rhea" id="RHEA-COMP:11368"/>
        <dbReference type="ChEBI" id="CHEBI:29950"/>
        <dbReference type="ChEBI" id="CHEBI:82612"/>
        <dbReference type="ChEBI" id="CHEBI:85445"/>
        <dbReference type="ChEBI" id="CHEBI:85448"/>
        <dbReference type="EC" id="2.1.1.63"/>
    </reaction>
</comment>
<dbReference type="InterPro" id="IPR036388">
    <property type="entry name" value="WH-like_DNA-bd_sf"/>
</dbReference>
<evidence type="ECO:0000313" key="11">
    <source>
        <dbReference type="EMBL" id="SMF83197.1"/>
    </source>
</evidence>
<dbReference type="EMBL" id="LT840184">
    <property type="protein sequence ID" value="SMF83197.1"/>
    <property type="molecule type" value="Genomic_DNA"/>
</dbReference>
<evidence type="ECO:0000259" key="9">
    <source>
        <dbReference type="Pfam" id="PF01035"/>
    </source>
</evidence>
<evidence type="ECO:0000256" key="3">
    <source>
        <dbReference type="ARBA" id="ARBA00011918"/>
    </source>
</evidence>
<dbReference type="STRING" id="1313296.SAMN05661091_2332"/>
<dbReference type="GO" id="GO:0003908">
    <property type="term" value="F:methylated-DNA-[protein]-cysteine S-methyltransferase activity"/>
    <property type="evidence" value="ECO:0007669"/>
    <property type="project" value="UniProtKB-EC"/>
</dbReference>
<dbReference type="InterPro" id="IPR001497">
    <property type="entry name" value="MethylDNA_cys_MeTrfase_AS"/>
</dbReference>
<dbReference type="PANTHER" id="PTHR10815">
    <property type="entry name" value="METHYLATED-DNA--PROTEIN-CYSTEINE METHYLTRANSFERASE"/>
    <property type="match status" value="1"/>
</dbReference>
<dbReference type="CDD" id="cd06445">
    <property type="entry name" value="ATase"/>
    <property type="match status" value="1"/>
</dbReference>
<keyword evidence="12" id="KW-1185">Reference proteome</keyword>
<dbReference type="GO" id="GO:0006281">
    <property type="term" value="P:DNA repair"/>
    <property type="evidence" value="ECO:0007669"/>
    <property type="project" value="UniProtKB-KW"/>
</dbReference>
<dbReference type="NCBIfam" id="TIGR00589">
    <property type="entry name" value="ogt"/>
    <property type="match status" value="1"/>
</dbReference>
<dbReference type="InterPro" id="IPR008332">
    <property type="entry name" value="MethylG_MeTrfase_N"/>
</dbReference>
<dbReference type="EC" id="2.1.1.63" evidence="3"/>
<dbReference type="Pfam" id="PF02870">
    <property type="entry name" value="Methyltransf_1N"/>
    <property type="match status" value="1"/>
</dbReference>
<dbReference type="SUPFAM" id="SSF46767">
    <property type="entry name" value="Methylated DNA-protein cysteine methyltransferase, C-terminal domain"/>
    <property type="match status" value="1"/>
</dbReference>
<evidence type="ECO:0000313" key="12">
    <source>
        <dbReference type="Proteomes" id="UP000192940"/>
    </source>
</evidence>
<dbReference type="SUPFAM" id="SSF53155">
    <property type="entry name" value="Methylated DNA-protein cysteine methyltransferase domain"/>
    <property type="match status" value="1"/>
</dbReference>
<dbReference type="Gene3D" id="1.10.10.10">
    <property type="entry name" value="Winged helix-like DNA-binding domain superfamily/Winged helix DNA-binding domain"/>
    <property type="match status" value="1"/>
</dbReference>
<organism evidence="11 12">
    <name type="scientific">Paenibacillus uliginis N3/975</name>
    <dbReference type="NCBI Taxonomy" id="1313296"/>
    <lineage>
        <taxon>Bacteria</taxon>
        <taxon>Bacillati</taxon>
        <taxon>Bacillota</taxon>
        <taxon>Bacilli</taxon>
        <taxon>Bacillales</taxon>
        <taxon>Paenibacillaceae</taxon>
        <taxon>Paenibacillus</taxon>
    </lineage>
</organism>
<evidence type="ECO:0000256" key="1">
    <source>
        <dbReference type="ARBA" id="ARBA00001286"/>
    </source>
</evidence>